<keyword evidence="2" id="KW-0812">Transmembrane</keyword>
<feature type="region of interest" description="Disordered" evidence="1">
    <location>
        <begin position="1"/>
        <end position="20"/>
    </location>
</feature>
<protein>
    <submittedName>
        <fullName evidence="3">Uncharacterized protein</fullName>
    </submittedName>
</protein>
<dbReference type="AlphaFoldDB" id="A0A3P7QKU8"/>
<gene>
    <name evidence="3" type="ORF">CGOC_LOCUS11653</name>
</gene>
<dbReference type="EMBL" id="UYRV01117830">
    <property type="protein sequence ID" value="VDN30849.1"/>
    <property type="molecule type" value="Genomic_DNA"/>
</dbReference>
<keyword evidence="2" id="KW-0472">Membrane</keyword>
<reference evidence="3 4" key="1">
    <citation type="submission" date="2018-11" db="EMBL/GenBank/DDBJ databases">
        <authorList>
            <consortium name="Pathogen Informatics"/>
        </authorList>
    </citation>
    <scope>NUCLEOTIDE SEQUENCE [LARGE SCALE GENOMIC DNA]</scope>
</reference>
<feature type="compositionally biased region" description="Basic and acidic residues" evidence="1">
    <location>
        <begin position="1"/>
        <end position="14"/>
    </location>
</feature>
<evidence type="ECO:0000256" key="1">
    <source>
        <dbReference type="SAM" id="MobiDB-lite"/>
    </source>
</evidence>
<keyword evidence="2" id="KW-1133">Transmembrane helix</keyword>
<evidence type="ECO:0000313" key="3">
    <source>
        <dbReference type="EMBL" id="VDN30849.1"/>
    </source>
</evidence>
<feature type="transmembrane region" description="Helical" evidence="2">
    <location>
        <begin position="88"/>
        <end position="110"/>
    </location>
</feature>
<evidence type="ECO:0000313" key="4">
    <source>
        <dbReference type="Proteomes" id="UP000271889"/>
    </source>
</evidence>
<accession>A0A3P7QKU8</accession>
<feature type="transmembrane region" description="Helical" evidence="2">
    <location>
        <begin position="35"/>
        <end position="55"/>
    </location>
</feature>
<dbReference type="Proteomes" id="UP000271889">
    <property type="component" value="Unassembled WGS sequence"/>
</dbReference>
<evidence type="ECO:0000256" key="2">
    <source>
        <dbReference type="SAM" id="Phobius"/>
    </source>
</evidence>
<organism evidence="3 4">
    <name type="scientific">Cylicostephanus goldi</name>
    <name type="common">Nematode worm</name>
    <dbReference type="NCBI Taxonomy" id="71465"/>
    <lineage>
        <taxon>Eukaryota</taxon>
        <taxon>Metazoa</taxon>
        <taxon>Ecdysozoa</taxon>
        <taxon>Nematoda</taxon>
        <taxon>Chromadorea</taxon>
        <taxon>Rhabditida</taxon>
        <taxon>Rhabditina</taxon>
        <taxon>Rhabditomorpha</taxon>
        <taxon>Strongyloidea</taxon>
        <taxon>Strongylidae</taxon>
        <taxon>Cylicostephanus</taxon>
    </lineage>
</organism>
<sequence>MSKEDEPLSPKSEKSSPTPQSLWDRIYTEEVSSCLSYLIFLGFAVTACRVVLAPIHERNYNVSSEEGNYNVSSEEISLLTPQDYASNFYTIGLIIAIGVVTGYVAQLVYLPSLLGTLFNSFPSLDI</sequence>
<proteinExistence type="predicted"/>
<keyword evidence="4" id="KW-1185">Reference proteome</keyword>
<name>A0A3P7QKU8_CYLGO</name>